<keyword evidence="4" id="KW-1185">Reference proteome</keyword>
<evidence type="ECO:0000256" key="2">
    <source>
        <dbReference type="SAM" id="Phobius"/>
    </source>
</evidence>
<feature type="transmembrane region" description="Helical" evidence="2">
    <location>
        <begin position="288"/>
        <end position="310"/>
    </location>
</feature>
<dbReference type="Proteomes" id="UP000194127">
    <property type="component" value="Unassembled WGS sequence"/>
</dbReference>
<keyword evidence="2" id="KW-0472">Membrane</keyword>
<feature type="transmembrane region" description="Helical" evidence="2">
    <location>
        <begin position="228"/>
        <end position="251"/>
    </location>
</feature>
<organism evidence="3 4">
    <name type="scientific">Postia placenta MAD-698-R-SB12</name>
    <dbReference type="NCBI Taxonomy" id="670580"/>
    <lineage>
        <taxon>Eukaryota</taxon>
        <taxon>Fungi</taxon>
        <taxon>Dikarya</taxon>
        <taxon>Basidiomycota</taxon>
        <taxon>Agaricomycotina</taxon>
        <taxon>Agaricomycetes</taxon>
        <taxon>Polyporales</taxon>
        <taxon>Adustoporiaceae</taxon>
        <taxon>Rhodonia</taxon>
    </lineage>
</organism>
<dbReference type="EMBL" id="KZ110594">
    <property type="protein sequence ID" value="OSX64483.1"/>
    <property type="molecule type" value="Genomic_DNA"/>
</dbReference>
<dbReference type="STRING" id="670580.A0A1X6N7W2"/>
<keyword evidence="2" id="KW-0812">Transmembrane</keyword>
<dbReference type="OrthoDB" id="60033at2759"/>
<feature type="transmembrane region" description="Helical" evidence="2">
    <location>
        <begin position="347"/>
        <end position="367"/>
    </location>
</feature>
<accession>A0A1X6N7W2</accession>
<feature type="compositionally biased region" description="Polar residues" evidence="1">
    <location>
        <begin position="112"/>
        <end position="121"/>
    </location>
</feature>
<sequence>MPLLSRTSLITANGSTDALDVELPMAALPAKNADKHPHTTVTAPVSSTTLHATLSLPPPVVQGSVSSGRRGKKKSARVNGGLRVHWAQFKRRIGTGTAPSTSSALEPDDSGDSSSNAQMRQDAQHEVEDDGVDEVVVDREWSDEIKSSSITHSEHGGTPEKSCNQLGTSTDRESLAFHVDGMWASCGLLIFLRWRVWPTVHQFFAHHFVDEKSEMHYRKENWFLGKNLALWSTAFLIVNWVLALGFIQRPVVLPDKIFYYAVSPAITFPVVIFVMWDFPRDRQLLYQCWLVVACWMWSLYQIIFMHWCAYYSQNPHCGSKDFLTLFYYTSAMQTIGLFGLRLHRLPALLAAAVFFTLSCGLILPMRAPFVRSMADLINFLLFQAFILYIHYMRENAERRLYTLRDQLKIQFRAMQKAQVNERKAADSKRRLT</sequence>
<feature type="transmembrane region" description="Helical" evidence="2">
    <location>
        <begin position="373"/>
        <end position="391"/>
    </location>
</feature>
<dbReference type="RefSeq" id="XP_024341277.1">
    <property type="nucleotide sequence ID" value="XM_024488729.1"/>
</dbReference>
<feature type="transmembrane region" description="Helical" evidence="2">
    <location>
        <begin position="322"/>
        <end position="340"/>
    </location>
</feature>
<dbReference type="AlphaFoldDB" id="A0A1X6N7W2"/>
<dbReference type="GeneID" id="36333678"/>
<keyword evidence="2" id="KW-1133">Transmembrane helix</keyword>
<reference evidence="3 4" key="1">
    <citation type="submission" date="2017-04" db="EMBL/GenBank/DDBJ databases">
        <title>Genome Sequence of the Model Brown-Rot Fungus Postia placenta SB12.</title>
        <authorList>
            <consortium name="DOE Joint Genome Institute"/>
            <person name="Gaskell J."/>
            <person name="Kersten P."/>
            <person name="Larrondo L.F."/>
            <person name="Canessa P."/>
            <person name="Martinez D."/>
            <person name="Hibbett D."/>
            <person name="Schmoll M."/>
            <person name="Kubicek C.P."/>
            <person name="Martinez A.T."/>
            <person name="Yadav J."/>
            <person name="Master E."/>
            <person name="Magnuson J.K."/>
            <person name="James T."/>
            <person name="Yaver D."/>
            <person name="Berka R."/>
            <person name="Labutti K."/>
            <person name="Lipzen A."/>
            <person name="Aerts A."/>
            <person name="Barry K."/>
            <person name="Henrissat B."/>
            <person name="Blanchette R."/>
            <person name="Grigoriev I."/>
            <person name="Cullen D."/>
        </authorList>
    </citation>
    <scope>NUCLEOTIDE SEQUENCE [LARGE SCALE GENOMIC DNA]</scope>
    <source>
        <strain evidence="3 4">MAD-698-R-SB12</strain>
    </source>
</reference>
<evidence type="ECO:0000313" key="4">
    <source>
        <dbReference type="Proteomes" id="UP000194127"/>
    </source>
</evidence>
<proteinExistence type="predicted"/>
<feature type="region of interest" description="Disordered" evidence="1">
    <location>
        <begin position="56"/>
        <end position="133"/>
    </location>
</feature>
<evidence type="ECO:0000313" key="3">
    <source>
        <dbReference type="EMBL" id="OSX64483.1"/>
    </source>
</evidence>
<evidence type="ECO:0000256" key="1">
    <source>
        <dbReference type="SAM" id="MobiDB-lite"/>
    </source>
</evidence>
<gene>
    <name evidence="3" type="ORF">POSPLADRAFT_1180116</name>
</gene>
<feature type="transmembrane region" description="Helical" evidence="2">
    <location>
        <begin position="257"/>
        <end position="276"/>
    </location>
</feature>
<protein>
    <submittedName>
        <fullName evidence="3">Uncharacterized protein</fullName>
    </submittedName>
</protein>
<name>A0A1X6N7W2_9APHY</name>